<evidence type="ECO:0000256" key="19">
    <source>
        <dbReference type="SAM" id="Phobius"/>
    </source>
</evidence>
<dbReference type="PROSITE" id="PS50999">
    <property type="entry name" value="COX2_TM"/>
    <property type="match status" value="1"/>
</dbReference>
<dbReference type="NCBIfam" id="TIGR02866">
    <property type="entry name" value="CoxB"/>
    <property type="match status" value="1"/>
</dbReference>
<dbReference type="InterPro" id="IPR045187">
    <property type="entry name" value="CcO_II"/>
</dbReference>
<keyword evidence="10 19" id="KW-1133">Transmembrane helix</keyword>
<dbReference type="RefSeq" id="WP_376844275.1">
    <property type="nucleotide sequence ID" value="NZ_JBHSFW010000001.1"/>
</dbReference>
<dbReference type="Pfam" id="PF00034">
    <property type="entry name" value="Cytochrom_C"/>
    <property type="match status" value="1"/>
</dbReference>
<dbReference type="Gene3D" id="2.60.40.420">
    <property type="entry name" value="Cupredoxins - blue copper proteins"/>
    <property type="match status" value="1"/>
</dbReference>
<evidence type="ECO:0000256" key="16">
    <source>
        <dbReference type="PROSITE-ProRule" id="PRU00433"/>
    </source>
</evidence>
<comment type="caution">
    <text evidence="23">The sequence shown here is derived from an EMBL/GenBank/DDBJ whole genome shotgun (WGS) entry which is preliminary data.</text>
</comment>
<evidence type="ECO:0000256" key="1">
    <source>
        <dbReference type="ARBA" id="ARBA00004141"/>
    </source>
</evidence>
<dbReference type="EC" id="7.1.1.9" evidence="18"/>
<evidence type="ECO:0000256" key="13">
    <source>
        <dbReference type="ARBA" id="ARBA00023136"/>
    </source>
</evidence>
<keyword evidence="8" id="KW-1278">Translocase</keyword>
<evidence type="ECO:0000313" key="24">
    <source>
        <dbReference type="Proteomes" id="UP001596022"/>
    </source>
</evidence>
<evidence type="ECO:0000256" key="18">
    <source>
        <dbReference type="RuleBase" id="RU004024"/>
    </source>
</evidence>
<dbReference type="SUPFAM" id="SSF81464">
    <property type="entry name" value="Cytochrome c oxidase subunit II-like, transmembrane region"/>
    <property type="match status" value="1"/>
</dbReference>
<gene>
    <name evidence="23" type="primary">coxB</name>
    <name evidence="23" type="ORF">ACFO4N_00590</name>
</gene>
<keyword evidence="12 18" id="KW-0186">Copper</keyword>
<keyword evidence="13 19" id="KW-0472">Membrane</keyword>
<reference evidence="24" key="1">
    <citation type="journal article" date="2019" name="Int. J. Syst. Evol. Microbiol.">
        <title>The Global Catalogue of Microorganisms (GCM) 10K type strain sequencing project: providing services to taxonomists for standard genome sequencing and annotation.</title>
        <authorList>
            <consortium name="The Broad Institute Genomics Platform"/>
            <consortium name="The Broad Institute Genome Sequencing Center for Infectious Disease"/>
            <person name="Wu L."/>
            <person name="Ma J."/>
        </authorList>
    </citation>
    <scope>NUCLEOTIDE SEQUENCE [LARGE SCALE GENOMIC DNA]</scope>
    <source>
        <strain evidence="24">CGMCC 1.16306</strain>
    </source>
</reference>
<evidence type="ECO:0000256" key="15">
    <source>
        <dbReference type="ARBA" id="ARBA00047816"/>
    </source>
</evidence>
<feature type="domain" description="Cytochrome oxidase subunit II copper A binding" evidence="20">
    <location>
        <begin position="127"/>
        <end position="239"/>
    </location>
</feature>
<dbReference type="PANTHER" id="PTHR22888:SF10">
    <property type="entry name" value="CYTOCHROME C OXIDASE SUBUNIT 2"/>
    <property type="match status" value="1"/>
</dbReference>
<evidence type="ECO:0000313" key="23">
    <source>
        <dbReference type="EMBL" id="MFC4617219.1"/>
    </source>
</evidence>
<dbReference type="InterPro" id="IPR036909">
    <property type="entry name" value="Cyt_c-like_dom_sf"/>
</dbReference>
<dbReference type="InterPro" id="IPR001505">
    <property type="entry name" value="Copper_CuA"/>
</dbReference>
<dbReference type="PROSITE" id="PS00078">
    <property type="entry name" value="COX2"/>
    <property type="match status" value="1"/>
</dbReference>
<keyword evidence="6 17" id="KW-0812">Transmembrane</keyword>
<feature type="domain" description="Cytochrome c" evidence="22">
    <location>
        <begin position="254"/>
        <end position="345"/>
    </location>
</feature>
<accession>A0ABV9GFY4</accession>
<evidence type="ECO:0000259" key="22">
    <source>
        <dbReference type="PROSITE" id="PS51007"/>
    </source>
</evidence>
<evidence type="ECO:0000256" key="6">
    <source>
        <dbReference type="ARBA" id="ARBA00022692"/>
    </source>
</evidence>
<dbReference type="InterPro" id="IPR014222">
    <property type="entry name" value="Cyt_c_oxidase_su2"/>
</dbReference>
<evidence type="ECO:0000256" key="3">
    <source>
        <dbReference type="ARBA" id="ARBA00022448"/>
    </source>
</evidence>
<comment type="similarity">
    <text evidence="2 17">Belongs to the cytochrome c oxidase subunit 2 family.</text>
</comment>
<keyword evidence="24" id="KW-1185">Reference proteome</keyword>
<evidence type="ECO:0000256" key="8">
    <source>
        <dbReference type="ARBA" id="ARBA00022967"/>
    </source>
</evidence>
<dbReference type="PRINTS" id="PR01166">
    <property type="entry name" value="CYCOXIDASEII"/>
</dbReference>
<dbReference type="InterPro" id="IPR034236">
    <property type="entry name" value="CuRO_CcO_Caa3_II"/>
</dbReference>
<feature type="transmembrane region" description="Helical" evidence="19">
    <location>
        <begin position="90"/>
        <end position="112"/>
    </location>
</feature>
<dbReference type="InterPro" id="IPR009056">
    <property type="entry name" value="Cyt_c-like_dom"/>
</dbReference>
<dbReference type="Proteomes" id="UP001596022">
    <property type="component" value="Unassembled WGS sequence"/>
</dbReference>
<evidence type="ECO:0000256" key="11">
    <source>
        <dbReference type="ARBA" id="ARBA00023004"/>
    </source>
</evidence>
<name>A0ABV9GFY4_9BACL</name>
<comment type="function">
    <text evidence="14 18">Subunits I and II form the functional core of the enzyme complex. Electrons originating in cytochrome c are transferred via heme a and Cu(A) to the binuclear center formed by heme a3 and Cu(B).</text>
</comment>
<dbReference type="Gene3D" id="1.10.287.90">
    <property type="match status" value="1"/>
</dbReference>
<evidence type="ECO:0000259" key="20">
    <source>
        <dbReference type="PROSITE" id="PS50857"/>
    </source>
</evidence>
<dbReference type="EMBL" id="JBHSFW010000001">
    <property type="protein sequence ID" value="MFC4617219.1"/>
    <property type="molecule type" value="Genomic_DNA"/>
</dbReference>
<dbReference type="SUPFAM" id="SSF46626">
    <property type="entry name" value="Cytochrome c"/>
    <property type="match status" value="1"/>
</dbReference>
<protein>
    <recommendedName>
        <fullName evidence="18">Cytochrome c oxidase subunit 2</fullName>
        <ecNumber evidence="18">7.1.1.9</ecNumber>
    </recommendedName>
</protein>
<comment type="catalytic activity">
    <reaction evidence="15 18">
        <text>4 Fe(II)-[cytochrome c] + O2 + 8 H(+)(in) = 4 Fe(III)-[cytochrome c] + 2 H2O + 4 H(+)(out)</text>
        <dbReference type="Rhea" id="RHEA:11436"/>
        <dbReference type="Rhea" id="RHEA-COMP:10350"/>
        <dbReference type="Rhea" id="RHEA-COMP:14399"/>
        <dbReference type="ChEBI" id="CHEBI:15377"/>
        <dbReference type="ChEBI" id="CHEBI:15378"/>
        <dbReference type="ChEBI" id="CHEBI:15379"/>
        <dbReference type="ChEBI" id="CHEBI:29033"/>
        <dbReference type="ChEBI" id="CHEBI:29034"/>
        <dbReference type="EC" id="7.1.1.9"/>
    </reaction>
</comment>
<evidence type="ECO:0000256" key="4">
    <source>
        <dbReference type="ARBA" id="ARBA00022617"/>
    </source>
</evidence>
<dbReference type="PROSITE" id="PS51257">
    <property type="entry name" value="PROKAR_LIPOPROTEIN"/>
    <property type="match status" value="1"/>
</dbReference>
<sequence length="348" mass="38623">MKKNWRHLLRLSPLLLLSVMLTGCGKKGVSALIPMGEIAREQAWLMLFSFCIMLVVVAVVVIIFIYVLVRFRARRGQEDVIPKQVEGHTVLEILWTVIPIILLIILAVPTIAKTVSEENTHVGKNNKNVIQINVTANQYWWEFQYPDQKITTAQDLVIPKGKTVILNLTSKDVIHAFWVPALAGKIDANPGQTTKLKLEADHEGTYRGRCAELCGSSHALMYFNVKAVSDDEYNQWIKDMKTAMKNGPAAPTTDDAKKGEDLFSKNCMSCHAVGSKGGNIGPNLTDFADRENVAGLLDHNKKNLEKWIKDPSAVKPGANMPSRGASGNLTDDQIKQIADYLFTLSVKQ</sequence>
<keyword evidence="11 16" id="KW-0408">Iron</keyword>
<feature type="transmembrane region" description="Helical" evidence="19">
    <location>
        <begin position="47"/>
        <end position="69"/>
    </location>
</feature>
<comment type="subcellular location">
    <subcellularLocation>
        <location evidence="17">Cell membrane</location>
        <topology evidence="17">Multi-pass membrane protein</topology>
    </subcellularLocation>
    <subcellularLocation>
        <location evidence="1">Membrane</location>
        <topology evidence="1">Multi-pass membrane protein</topology>
    </subcellularLocation>
</comment>
<dbReference type="SUPFAM" id="SSF49503">
    <property type="entry name" value="Cupredoxins"/>
    <property type="match status" value="1"/>
</dbReference>
<proteinExistence type="inferred from homology"/>
<dbReference type="InterPro" id="IPR008972">
    <property type="entry name" value="Cupredoxin"/>
</dbReference>
<evidence type="ECO:0000256" key="2">
    <source>
        <dbReference type="ARBA" id="ARBA00007866"/>
    </source>
</evidence>
<comment type="cofactor">
    <cofactor evidence="18">
        <name>Cu cation</name>
        <dbReference type="ChEBI" id="CHEBI:23378"/>
    </cofactor>
    <text evidence="18">Binds a copper A center.</text>
</comment>
<dbReference type="Pfam" id="PF02790">
    <property type="entry name" value="COX2_TM"/>
    <property type="match status" value="1"/>
</dbReference>
<feature type="domain" description="Cytochrome oxidase subunit II transmembrane region profile" evidence="21">
    <location>
        <begin position="23"/>
        <end position="121"/>
    </location>
</feature>
<evidence type="ECO:0000259" key="21">
    <source>
        <dbReference type="PROSITE" id="PS50999"/>
    </source>
</evidence>
<keyword evidence="9 17" id="KW-0249">Electron transport</keyword>
<dbReference type="InterPro" id="IPR011759">
    <property type="entry name" value="Cyt_c_oxidase_su2_TM_dom"/>
</dbReference>
<evidence type="ECO:0000256" key="17">
    <source>
        <dbReference type="RuleBase" id="RU000456"/>
    </source>
</evidence>
<dbReference type="InterPro" id="IPR036257">
    <property type="entry name" value="Cyt_c_oxidase_su2_TM_sf"/>
</dbReference>
<evidence type="ECO:0000256" key="7">
    <source>
        <dbReference type="ARBA" id="ARBA00022723"/>
    </source>
</evidence>
<organism evidence="23 24">
    <name type="scientific">Camelliibacillus cellulosilyticus</name>
    <dbReference type="NCBI Taxonomy" id="2174486"/>
    <lineage>
        <taxon>Bacteria</taxon>
        <taxon>Bacillati</taxon>
        <taxon>Bacillota</taxon>
        <taxon>Bacilli</taxon>
        <taxon>Bacillales</taxon>
        <taxon>Sporolactobacillaceae</taxon>
        <taxon>Camelliibacillus</taxon>
    </lineage>
</organism>
<keyword evidence="4 16" id="KW-0349">Heme</keyword>
<dbReference type="PROSITE" id="PS51007">
    <property type="entry name" value="CYTC"/>
    <property type="match status" value="1"/>
</dbReference>
<evidence type="ECO:0000256" key="12">
    <source>
        <dbReference type="ARBA" id="ARBA00023008"/>
    </source>
</evidence>
<evidence type="ECO:0000256" key="10">
    <source>
        <dbReference type="ARBA" id="ARBA00022989"/>
    </source>
</evidence>
<keyword evidence="5 17" id="KW-0679">Respiratory chain</keyword>
<dbReference type="Pfam" id="PF00116">
    <property type="entry name" value="COX2"/>
    <property type="match status" value="1"/>
</dbReference>
<evidence type="ECO:0000256" key="9">
    <source>
        <dbReference type="ARBA" id="ARBA00022982"/>
    </source>
</evidence>
<evidence type="ECO:0000256" key="14">
    <source>
        <dbReference type="ARBA" id="ARBA00024688"/>
    </source>
</evidence>
<keyword evidence="3 17" id="KW-0813">Transport</keyword>
<evidence type="ECO:0000256" key="5">
    <source>
        <dbReference type="ARBA" id="ARBA00022660"/>
    </source>
</evidence>
<dbReference type="InterPro" id="IPR002429">
    <property type="entry name" value="CcO_II-like_C"/>
</dbReference>
<keyword evidence="7 16" id="KW-0479">Metal-binding</keyword>
<dbReference type="PANTHER" id="PTHR22888">
    <property type="entry name" value="CYTOCHROME C OXIDASE, SUBUNIT II"/>
    <property type="match status" value="1"/>
</dbReference>
<dbReference type="PROSITE" id="PS50857">
    <property type="entry name" value="COX2_CUA"/>
    <property type="match status" value="1"/>
</dbReference>
<dbReference type="CDD" id="cd04213">
    <property type="entry name" value="CuRO_CcO_Caa3_II"/>
    <property type="match status" value="1"/>
</dbReference>